<evidence type="ECO:0000313" key="5">
    <source>
        <dbReference type="EMBL" id="KAK7048593.1"/>
    </source>
</evidence>
<gene>
    <name evidence="5" type="ORF">R3P38DRAFT_3619372</name>
</gene>
<comment type="caution">
    <text evidence="5">The sequence shown here is derived from an EMBL/GenBank/DDBJ whole genome shotgun (WGS) entry which is preliminary data.</text>
</comment>
<dbReference type="PANTHER" id="PTHR11559">
    <property type="entry name" value="CARBOXYLESTERASE"/>
    <property type="match status" value="1"/>
</dbReference>
<comment type="similarity">
    <text evidence="1 3">Belongs to the type-B carboxylesterase/lipase family.</text>
</comment>
<accession>A0AAW0DCJ2</accession>
<dbReference type="GO" id="GO:0016787">
    <property type="term" value="F:hydrolase activity"/>
    <property type="evidence" value="ECO:0007669"/>
    <property type="project" value="UniProtKB-KW"/>
</dbReference>
<evidence type="ECO:0000256" key="1">
    <source>
        <dbReference type="ARBA" id="ARBA00005964"/>
    </source>
</evidence>
<dbReference type="Proteomes" id="UP001362999">
    <property type="component" value="Unassembled WGS sequence"/>
</dbReference>
<feature type="chain" id="PRO_5043102061" description="Carboxylic ester hydrolase" evidence="3">
    <location>
        <begin position="21"/>
        <end position="561"/>
    </location>
</feature>
<dbReference type="Gene3D" id="3.40.50.1820">
    <property type="entry name" value="alpha/beta hydrolase"/>
    <property type="match status" value="1"/>
</dbReference>
<keyword evidence="3" id="KW-0732">Signal</keyword>
<name>A0AAW0DCJ2_9AGAR</name>
<dbReference type="EMBL" id="JAWWNJ010000009">
    <property type="protein sequence ID" value="KAK7048593.1"/>
    <property type="molecule type" value="Genomic_DNA"/>
</dbReference>
<keyword evidence="2 3" id="KW-0378">Hydrolase</keyword>
<protein>
    <recommendedName>
        <fullName evidence="3">Carboxylic ester hydrolase</fullName>
        <ecNumber evidence="3">3.1.1.-</ecNumber>
    </recommendedName>
</protein>
<keyword evidence="6" id="KW-1185">Reference proteome</keyword>
<dbReference type="InterPro" id="IPR029058">
    <property type="entry name" value="AB_hydrolase_fold"/>
</dbReference>
<sequence length="561" mass="60243">MLCRSLGLLLLLSKFCLIWGLPSSPTVALGKTKVTGRTNSTTKIDFFGGIPFASPPLGTLRFEPPVLRTSFPSNVQSFNATSFGPACLQLVANLMCELPSLPNMSEDCLTINVFRPAGISARAKLPVMFWTFGGGFHGGTSADSDPSNLIARSVLRGTPIVYVSFNYRVGPFGFPRGNEVGATRGVNLGIKDLLAALKWVQANIQFFGGDPAKVTVFGESAGAIMESMIFLDSQISGLARAAIFISGSPATTPAHTAAQGQSLWQSFVLAVPSCTLFALTPSTLPCMKKAPAAELLFSAGLQSQDSWEPVLDGEGGVLSATPSILYAQGRFSKIPFISGNVLDEGTDFVPQIPLIKYSTEFIKTSVTSLLYSPTLPGVSPKELSDQLDKLLALYPDIPALGSPYGTGNNTFGLDSGWKRIASLVGDLLFQSSRRMWLRAASSHGSKVYSYLLTQPPLGRDPSLGVDHPSTKPYFYGQALSNGVASDAELSLVVMDYWLSFATSLDPNDGKGTQRPKWEQWTTSQNRLLQLNGAKNQTVMIKDDFRSQGIEAIISNPLVFLH</sequence>
<evidence type="ECO:0000313" key="6">
    <source>
        <dbReference type="Proteomes" id="UP001362999"/>
    </source>
</evidence>
<dbReference type="EC" id="3.1.1.-" evidence="3"/>
<dbReference type="AlphaFoldDB" id="A0AAW0DCJ2"/>
<dbReference type="InterPro" id="IPR019819">
    <property type="entry name" value="Carboxylesterase_B_CS"/>
</dbReference>
<reference evidence="5 6" key="1">
    <citation type="journal article" date="2024" name="J Genomics">
        <title>Draft genome sequencing and assembly of Favolaschia claudopus CIRM-BRFM 2984 isolated from oak limbs.</title>
        <authorList>
            <person name="Navarro D."/>
            <person name="Drula E."/>
            <person name="Chaduli D."/>
            <person name="Cazenave R."/>
            <person name="Ahrendt S."/>
            <person name="Wang J."/>
            <person name="Lipzen A."/>
            <person name="Daum C."/>
            <person name="Barry K."/>
            <person name="Grigoriev I.V."/>
            <person name="Favel A."/>
            <person name="Rosso M.N."/>
            <person name="Martin F."/>
        </authorList>
    </citation>
    <scope>NUCLEOTIDE SEQUENCE [LARGE SCALE GENOMIC DNA]</scope>
    <source>
        <strain evidence="5 6">CIRM-BRFM 2984</strain>
    </source>
</reference>
<dbReference type="PROSITE" id="PS00941">
    <property type="entry name" value="CARBOXYLESTERASE_B_2"/>
    <property type="match status" value="1"/>
</dbReference>
<organism evidence="5 6">
    <name type="scientific">Favolaschia claudopus</name>
    <dbReference type="NCBI Taxonomy" id="2862362"/>
    <lineage>
        <taxon>Eukaryota</taxon>
        <taxon>Fungi</taxon>
        <taxon>Dikarya</taxon>
        <taxon>Basidiomycota</taxon>
        <taxon>Agaricomycotina</taxon>
        <taxon>Agaricomycetes</taxon>
        <taxon>Agaricomycetidae</taxon>
        <taxon>Agaricales</taxon>
        <taxon>Marasmiineae</taxon>
        <taxon>Mycenaceae</taxon>
        <taxon>Favolaschia</taxon>
    </lineage>
</organism>
<feature type="domain" description="Carboxylesterase type B" evidence="4">
    <location>
        <begin position="24"/>
        <end position="535"/>
    </location>
</feature>
<dbReference type="SUPFAM" id="SSF53474">
    <property type="entry name" value="alpha/beta-Hydrolases"/>
    <property type="match status" value="1"/>
</dbReference>
<feature type="signal peptide" evidence="3">
    <location>
        <begin position="1"/>
        <end position="20"/>
    </location>
</feature>
<evidence type="ECO:0000256" key="3">
    <source>
        <dbReference type="RuleBase" id="RU361235"/>
    </source>
</evidence>
<proteinExistence type="inferred from homology"/>
<dbReference type="Pfam" id="PF00135">
    <property type="entry name" value="COesterase"/>
    <property type="match status" value="1"/>
</dbReference>
<dbReference type="PROSITE" id="PS00122">
    <property type="entry name" value="CARBOXYLESTERASE_B_1"/>
    <property type="match status" value="1"/>
</dbReference>
<dbReference type="InterPro" id="IPR019826">
    <property type="entry name" value="Carboxylesterase_B_AS"/>
</dbReference>
<dbReference type="InterPro" id="IPR050309">
    <property type="entry name" value="Type-B_Carboxylest/Lipase"/>
</dbReference>
<dbReference type="InterPro" id="IPR002018">
    <property type="entry name" value="CarbesteraseB"/>
</dbReference>
<evidence type="ECO:0000259" key="4">
    <source>
        <dbReference type="Pfam" id="PF00135"/>
    </source>
</evidence>
<evidence type="ECO:0000256" key="2">
    <source>
        <dbReference type="ARBA" id="ARBA00022801"/>
    </source>
</evidence>